<protein>
    <recommendedName>
        <fullName evidence="8">Glutamate-1-semialdehyde 2,1-aminomutase</fullName>
        <shortName evidence="8">GSA</shortName>
        <ecNumber evidence="8">5.4.3.8</ecNumber>
    </recommendedName>
    <alternativeName>
        <fullName evidence="8">Glutamate-1-semialdehyde aminotransferase</fullName>
        <shortName evidence="8">GSA-AT</shortName>
    </alternativeName>
</protein>
<dbReference type="Gene3D" id="3.90.1150.10">
    <property type="entry name" value="Aspartate Aminotransferase, domain 1"/>
    <property type="match status" value="1"/>
</dbReference>
<evidence type="ECO:0000256" key="6">
    <source>
        <dbReference type="ARBA" id="ARBA00023235"/>
    </source>
</evidence>
<name>A0A8H2M7L8_9FIRM</name>
<comment type="catalytic activity">
    <reaction evidence="1 8">
        <text>(S)-4-amino-5-oxopentanoate = 5-aminolevulinate</text>
        <dbReference type="Rhea" id="RHEA:14265"/>
        <dbReference type="ChEBI" id="CHEBI:57501"/>
        <dbReference type="ChEBI" id="CHEBI:356416"/>
        <dbReference type="EC" id="5.4.3.8"/>
    </reaction>
</comment>
<evidence type="ECO:0000256" key="1">
    <source>
        <dbReference type="ARBA" id="ARBA00001579"/>
    </source>
</evidence>
<dbReference type="PANTHER" id="PTHR43713:SF3">
    <property type="entry name" value="GLUTAMATE-1-SEMIALDEHYDE 2,1-AMINOMUTASE 1, CHLOROPLASTIC-RELATED"/>
    <property type="match status" value="1"/>
</dbReference>
<dbReference type="PANTHER" id="PTHR43713">
    <property type="entry name" value="GLUTAMATE-1-SEMIALDEHYDE 2,1-AMINOMUTASE"/>
    <property type="match status" value="1"/>
</dbReference>
<evidence type="ECO:0000256" key="2">
    <source>
        <dbReference type="ARBA" id="ARBA00001933"/>
    </source>
</evidence>
<dbReference type="InterPro" id="IPR015424">
    <property type="entry name" value="PyrdxlP-dep_Trfase"/>
</dbReference>
<gene>
    <name evidence="8 9" type="primary">hemL</name>
    <name evidence="9" type="ORF">NCTC13150_00284</name>
</gene>
<dbReference type="GO" id="GO:0005737">
    <property type="term" value="C:cytoplasm"/>
    <property type="evidence" value="ECO:0007669"/>
    <property type="project" value="UniProtKB-SubCell"/>
</dbReference>
<dbReference type="UniPathway" id="UPA00251">
    <property type="reaction ID" value="UER00317"/>
</dbReference>
<dbReference type="InterPro" id="IPR004639">
    <property type="entry name" value="4pyrrol_synth_GluAld_NH2Trfase"/>
</dbReference>
<dbReference type="GO" id="GO:0030170">
    <property type="term" value="F:pyridoxal phosphate binding"/>
    <property type="evidence" value="ECO:0007669"/>
    <property type="project" value="InterPro"/>
</dbReference>
<dbReference type="InterPro" id="IPR049704">
    <property type="entry name" value="Aminotrans_3_PPA_site"/>
</dbReference>
<evidence type="ECO:0000256" key="3">
    <source>
        <dbReference type="ARBA" id="ARBA00004819"/>
    </source>
</evidence>
<dbReference type="RefSeq" id="WP_131748192.1">
    <property type="nucleotide sequence ID" value="NZ_CAACYI010000001.1"/>
</dbReference>
<evidence type="ECO:0000256" key="5">
    <source>
        <dbReference type="ARBA" id="ARBA00022898"/>
    </source>
</evidence>
<dbReference type="HAMAP" id="MF_00375">
    <property type="entry name" value="HemL_aminotrans_3"/>
    <property type="match status" value="1"/>
</dbReference>
<dbReference type="PROSITE" id="PS00600">
    <property type="entry name" value="AA_TRANSFER_CLASS_3"/>
    <property type="match status" value="1"/>
</dbReference>
<comment type="subcellular location">
    <subcellularLocation>
        <location evidence="8">Cytoplasm</location>
    </subcellularLocation>
</comment>
<reference evidence="9 10" key="1">
    <citation type="submission" date="2019-02" db="EMBL/GenBank/DDBJ databases">
        <authorList>
            <consortium name="Pathogen Informatics"/>
        </authorList>
    </citation>
    <scope>NUCLEOTIDE SEQUENCE [LARGE SCALE GENOMIC DNA]</scope>
    <source>
        <strain evidence="9 10">3012STDY7089603</strain>
    </source>
</reference>
<organism evidence="9 10">
    <name type="scientific">Urinicoccus massiliensis</name>
    <dbReference type="NCBI Taxonomy" id="1723382"/>
    <lineage>
        <taxon>Bacteria</taxon>
        <taxon>Bacillati</taxon>
        <taxon>Bacillota</taxon>
        <taxon>Tissierellia</taxon>
        <taxon>Tissierellales</taxon>
        <taxon>Peptoniphilaceae</taxon>
        <taxon>Urinicoccus</taxon>
    </lineage>
</organism>
<evidence type="ECO:0000256" key="8">
    <source>
        <dbReference type="HAMAP-Rule" id="MF_00375"/>
    </source>
</evidence>
<sequence length="424" mass="47000">MTLFDRAKKVIPGGVNSPVRAFGSVHMDPIFFNKAKGCHLYSTDGKEYIDYICSWGPMILGHGREDLVKKAQGYLDEVLTLGLPSDVEVTMAETFTRATKTDMVRMVNSGTEATMSAIRLARGYTGRNKIIKFEGCYHGHSDGLLVKSGSGTLTYYAPTSLGVPQGTIQDTIVCRYNDLADVREKFDQFKDQIACIIIEPIAGNMGVVIPDKEFLQGLRRLCDDNKALLIFDEVITGFRTRYGSVGDYFDVKADLYTYGKIIGGGLPVGAFAGSREIMEKLSPLGGVYQAGTLSGNPLAMKIGLDTLKVLEAHPEIYEKLDRFAYELDQGFSKNLSDLGIPGKVTRFHSMLSLFFGEFDQIKSFDDVQKADTELYAKYFQGMVKEGFIMAPAQFEAIFLSDAHTEDIIEKTIQANRRVLEDICK</sequence>
<evidence type="ECO:0000313" key="10">
    <source>
        <dbReference type="Proteomes" id="UP000377798"/>
    </source>
</evidence>
<dbReference type="AlphaFoldDB" id="A0A8H2M7L8"/>
<dbReference type="NCBIfam" id="TIGR00713">
    <property type="entry name" value="hemL"/>
    <property type="match status" value="1"/>
</dbReference>
<comment type="caution">
    <text evidence="9">The sequence shown here is derived from an EMBL/GenBank/DDBJ whole genome shotgun (WGS) entry which is preliminary data.</text>
</comment>
<dbReference type="InterPro" id="IPR015422">
    <property type="entry name" value="PyrdxlP-dep_Trfase_small"/>
</dbReference>
<keyword evidence="7 8" id="KW-0627">Porphyrin biosynthesis</keyword>
<dbReference type="GO" id="GO:0042286">
    <property type="term" value="F:glutamate-1-semialdehyde 2,1-aminomutase activity"/>
    <property type="evidence" value="ECO:0007669"/>
    <property type="project" value="UniProtKB-UniRule"/>
</dbReference>
<dbReference type="GO" id="GO:0008483">
    <property type="term" value="F:transaminase activity"/>
    <property type="evidence" value="ECO:0007669"/>
    <property type="project" value="InterPro"/>
</dbReference>
<dbReference type="Pfam" id="PF00202">
    <property type="entry name" value="Aminotran_3"/>
    <property type="match status" value="1"/>
</dbReference>
<evidence type="ECO:0000313" key="9">
    <source>
        <dbReference type="EMBL" id="VFB15780.1"/>
    </source>
</evidence>
<comment type="cofactor">
    <cofactor evidence="2 8">
        <name>pyridoxal 5'-phosphate</name>
        <dbReference type="ChEBI" id="CHEBI:597326"/>
    </cofactor>
</comment>
<dbReference type="CDD" id="cd00610">
    <property type="entry name" value="OAT_like"/>
    <property type="match status" value="1"/>
</dbReference>
<dbReference type="SUPFAM" id="SSF53383">
    <property type="entry name" value="PLP-dependent transferases"/>
    <property type="match status" value="1"/>
</dbReference>
<keyword evidence="5 8" id="KW-0663">Pyridoxal phosphate</keyword>
<dbReference type="GO" id="GO:0006782">
    <property type="term" value="P:protoporphyrinogen IX biosynthetic process"/>
    <property type="evidence" value="ECO:0007669"/>
    <property type="project" value="UniProtKB-UniRule"/>
</dbReference>
<accession>A0A8H2M7L8</accession>
<dbReference type="EMBL" id="CAACYI010000001">
    <property type="protein sequence ID" value="VFB15780.1"/>
    <property type="molecule type" value="Genomic_DNA"/>
</dbReference>
<comment type="subunit">
    <text evidence="8">Homodimer.</text>
</comment>
<dbReference type="EC" id="5.4.3.8" evidence="8"/>
<proteinExistence type="inferred from homology"/>
<keyword evidence="10" id="KW-1185">Reference proteome</keyword>
<dbReference type="Gene3D" id="3.40.640.10">
    <property type="entry name" value="Type I PLP-dependent aspartate aminotransferase-like (Major domain)"/>
    <property type="match status" value="1"/>
</dbReference>
<evidence type="ECO:0000256" key="4">
    <source>
        <dbReference type="ARBA" id="ARBA00008981"/>
    </source>
</evidence>
<feature type="modified residue" description="N6-(pyridoxal phosphate)lysine" evidence="8">
    <location>
        <position position="260"/>
    </location>
</feature>
<comment type="similarity">
    <text evidence="4 8">Belongs to the class-III pyridoxal-phosphate-dependent aminotransferase family. HemL subfamily.</text>
</comment>
<evidence type="ECO:0000256" key="7">
    <source>
        <dbReference type="ARBA" id="ARBA00023244"/>
    </source>
</evidence>
<dbReference type="InterPro" id="IPR015421">
    <property type="entry name" value="PyrdxlP-dep_Trfase_major"/>
</dbReference>
<dbReference type="Proteomes" id="UP000377798">
    <property type="component" value="Unassembled WGS sequence"/>
</dbReference>
<dbReference type="InterPro" id="IPR005814">
    <property type="entry name" value="Aminotrans_3"/>
</dbReference>
<dbReference type="FunFam" id="3.40.640.10:FF:000021">
    <property type="entry name" value="Glutamate-1-semialdehyde 2,1-aminomutase"/>
    <property type="match status" value="1"/>
</dbReference>
<comment type="pathway">
    <text evidence="3">Porphyrin-containing compound metabolism; protoporphyrin-IX biosynthesis; 5-aminolevulinate from L-glutamyl-tRNA(Glu): step 2/2.</text>
</comment>
<dbReference type="NCBIfam" id="NF000818">
    <property type="entry name" value="PRK00062.1"/>
    <property type="match status" value="1"/>
</dbReference>
<keyword evidence="6 8" id="KW-0413">Isomerase</keyword>
<keyword evidence="8" id="KW-0963">Cytoplasm</keyword>